<gene>
    <name evidence="1" type="ORF">MM415A04970_0003</name>
</gene>
<evidence type="ECO:0000313" key="1">
    <source>
        <dbReference type="EMBL" id="QJA69191.1"/>
    </source>
</evidence>
<protein>
    <submittedName>
        <fullName evidence="1">Uncharacterized protein</fullName>
    </submittedName>
</protein>
<accession>A0A6M3JJG0</accession>
<sequence>MKAEITIRMDNAAFDDDGELARIIRRLADDLGTSKRAEMMTLRDINGNMVGTFEIV</sequence>
<dbReference type="EMBL" id="MT141685">
    <property type="protein sequence ID" value="QJA69191.1"/>
    <property type="molecule type" value="Genomic_DNA"/>
</dbReference>
<organism evidence="1">
    <name type="scientific">viral metagenome</name>
    <dbReference type="NCBI Taxonomy" id="1070528"/>
    <lineage>
        <taxon>unclassified sequences</taxon>
        <taxon>metagenomes</taxon>
        <taxon>organismal metagenomes</taxon>
    </lineage>
</organism>
<dbReference type="AlphaFoldDB" id="A0A6M3JJG0"/>
<proteinExistence type="predicted"/>
<name>A0A6M3JJG0_9ZZZZ</name>
<reference evidence="1" key="1">
    <citation type="submission" date="2020-03" db="EMBL/GenBank/DDBJ databases">
        <title>The deep terrestrial virosphere.</title>
        <authorList>
            <person name="Holmfeldt K."/>
            <person name="Nilsson E."/>
            <person name="Simone D."/>
            <person name="Lopez-Fernandez M."/>
            <person name="Wu X."/>
            <person name="de Brujin I."/>
            <person name="Lundin D."/>
            <person name="Andersson A."/>
            <person name="Bertilsson S."/>
            <person name="Dopson M."/>
        </authorList>
    </citation>
    <scope>NUCLEOTIDE SEQUENCE</scope>
    <source>
        <strain evidence="1">MM415A04970</strain>
    </source>
</reference>